<organism evidence="1 2">
    <name type="scientific">Shimia sagamensis</name>
    <dbReference type="NCBI Taxonomy" id="1566352"/>
    <lineage>
        <taxon>Bacteria</taxon>
        <taxon>Pseudomonadati</taxon>
        <taxon>Pseudomonadota</taxon>
        <taxon>Alphaproteobacteria</taxon>
        <taxon>Rhodobacterales</taxon>
        <taxon>Roseobacteraceae</taxon>
    </lineage>
</organism>
<dbReference type="EMBL" id="FXTY01000005">
    <property type="protein sequence ID" value="SMP25231.1"/>
    <property type="molecule type" value="Genomic_DNA"/>
</dbReference>
<reference evidence="1 2" key="1">
    <citation type="submission" date="2017-05" db="EMBL/GenBank/DDBJ databases">
        <authorList>
            <person name="Varghese N."/>
            <person name="Submissions S."/>
        </authorList>
    </citation>
    <scope>NUCLEOTIDE SEQUENCE [LARGE SCALE GENOMIC DNA]</scope>
    <source>
        <strain evidence="1 2">DSM 29734</strain>
    </source>
</reference>
<comment type="caution">
    <text evidence="1">The sequence shown here is derived from an EMBL/GenBank/DDBJ whole genome shotgun (WGS) entry which is preliminary data.</text>
</comment>
<dbReference type="Proteomes" id="UP001157961">
    <property type="component" value="Unassembled WGS sequence"/>
</dbReference>
<evidence type="ECO:0000313" key="2">
    <source>
        <dbReference type="Proteomes" id="UP001157961"/>
    </source>
</evidence>
<name>A0ABY1P4V6_9RHOB</name>
<keyword evidence="2" id="KW-1185">Reference proteome</keyword>
<accession>A0ABY1P4V6</accession>
<gene>
    <name evidence="1" type="ORF">SAMN06265373_10560</name>
</gene>
<evidence type="ECO:0000313" key="1">
    <source>
        <dbReference type="EMBL" id="SMP25231.1"/>
    </source>
</evidence>
<proteinExistence type="predicted"/>
<protein>
    <submittedName>
        <fullName evidence="1">Uncharacterized protein</fullName>
    </submittedName>
</protein>
<sequence>MTLRLRTYVAALMALVLVLTGHSMAIARGMTGPEGFAEYCIGESAVMVPVDADGNPTGPAHLCPEVSFSLLNWIAVDPPEVGLDLGRGEGLRSTQVTVEDVIRPIAESARAPPFDFL</sequence>